<dbReference type="EMBL" id="ASHM01059368">
    <property type="protein sequence ID" value="PNX89306.1"/>
    <property type="molecule type" value="Genomic_DNA"/>
</dbReference>
<feature type="non-terminal residue" evidence="1">
    <location>
        <position position="18"/>
    </location>
</feature>
<proteinExistence type="predicted"/>
<accession>A0A2K3MEW3</accession>
<organism evidence="1 2">
    <name type="scientific">Trifolium pratense</name>
    <name type="common">Red clover</name>
    <dbReference type="NCBI Taxonomy" id="57577"/>
    <lineage>
        <taxon>Eukaryota</taxon>
        <taxon>Viridiplantae</taxon>
        <taxon>Streptophyta</taxon>
        <taxon>Embryophyta</taxon>
        <taxon>Tracheophyta</taxon>
        <taxon>Spermatophyta</taxon>
        <taxon>Magnoliopsida</taxon>
        <taxon>eudicotyledons</taxon>
        <taxon>Gunneridae</taxon>
        <taxon>Pentapetalae</taxon>
        <taxon>rosids</taxon>
        <taxon>fabids</taxon>
        <taxon>Fabales</taxon>
        <taxon>Fabaceae</taxon>
        <taxon>Papilionoideae</taxon>
        <taxon>50 kb inversion clade</taxon>
        <taxon>NPAAA clade</taxon>
        <taxon>Hologalegina</taxon>
        <taxon>IRL clade</taxon>
        <taxon>Trifolieae</taxon>
        <taxon>Trifolium</taxon>
    </lineage>
</organism>
<sequence length="18" mass="1934">MLVPQAKILQPGAKMLVP</sequence>
<reference evidence="1 2" key="1">
    <citation type="journal article" date="2014" name="Am. J. Bot.">
        <title>Genome assembly and annotation for red clover (Trifolium pratense; Fabaceae).</title>
        <authorList>
            <person name="Istvanek J."/>
            <person name="Jaros M."/>
            <person name="Krenek A."/>
            <person name="Repkova J."/>
        </authorList>
    </citation>
    <scope>NUCLEOTIDE SEQUENCE [LARGE SCALE GENOMIC DNA]</scope>
    <source>
        <strain evidence="2">cv. Tatra</strain>
        <tissue evidence="1">Young leaves</tissue>
    </source>
</reference>
<reference evidence="1 2" key="2">
    <citation type="journal article" date="2017" name="Front. Plant Sci.">
        <title>Gene Classification and Mining of Molecular Markers Useful in Red Clover (Trifolium pratense) Breeding.</title>
        <authorList>
            <person name="Istvanek J."/>
            <person name="Dluhosova J."/>
            <person name="Dluhos P."/>
            <person name="Patkova L."/>
            <person name="Nedelnik J."/>
            <person name="Repkova J."/>
        </authorList>
    </citation>
    <scope>NUCLEOTIDE SEQUENCE [LARGE SCALE GENOMIC DNA]</scope>
    <source>
        <strain evidence="2">cv. Tatra</strain>
        <tissue evidence="1">Young leaves</tissue>
    </source>
</reference>
<dbReference type="AlphaFoldDB" id="A0A2K3MEW3"/>
<evidence type="ECO:0000313" key="2">
    <source>
        <dbReference type="Proteomes" id="UP000236291"/>
    </source>
</evidence>
<name>A0A2K3MEW3_TRIPR</name>
<protein>
    <submittedName>
        <fullName evidence="1">Uncharacterized protein</fullName>
    </submittedName>
</protein>
<evidence type="ECO:0000313" key="1">
    <source>
        <dbReference type="EMBL" id="PNX89306.1"/>
    </source>
</evidence>
<gene>
    <name evidence="1" type="ORF">L195_g045425</name>
</gene>
<comment type="caution">
    <text evidence="1">The sequence shown here is derived from an EMBL/GenBank/DDBJ whole genome shotgun (WGS) entry which is preliminary data.</text>
</comment>
<dbReference type="Proteomes" id="UP000236291">
    <property type="component" value="Unassembled WGS sequence"/>
</dbReference>